<keyword evidence="2" id="KW-0732">Signal</keyword>
<feature type="transmembrane region" description="Helical" evidence="1">
    <location>
        <begin position="118"/>
        <end position="143"/>
    </location>
</feature>
<reference evidence="3 4" key="1">
    <citation type="submission" date="2023-11" db="EMBL/GenBank/DDBJ databases">
        <authorList>
            <person name="Okamura Y."/>
        </authorList>
    </citation>
    <scope>NUCLEOTIDE SEQUENCE [LARGE SCALE GENOMIC DNA]</scope>
</reference>
<comment type="caution">
    <text evidence="3">The sequence shown here is derived from an EMBL/GenBank/DDBJ whole genome shotgun (WGS) entry which is preliminary data.</text>
</comment>
<protein>
    <submittedName>
        <fullName evidence="3">Uncharacterized protein</fullName>
    </submittedName>
</protein>
<evidence type="ECO:0000256" key="1">
    <source>
        <dbReference type="SAM" id="Phobius"/>
    </source>
</evidence>
<keyword evidence="1" id="KW-0472">Membrane</keyword>
<feature type="chain" id="PRO_5043438210" evidence="2">
    <location>
        <begin position="21"/>
        <end position="191"/>
    </location>
</feature>
<keyword evidence="4" id="KW-1185">Reference proteome</keyword>
<evidence type="ECO:0000313" key="4">
    <source>
        <dbReference type="Proteomes" id="UP001497472"/>
    </source>
</evidence>
<organism evidence="3 4">
    <name type="scientific">Leptosia nina</name>
    <dbReference type="NCBI Taxonomy" id="320188"/>
    <lineage>
        <taxon>Eukaryota</taxon>
        <taxon>Metazoa</taxon>
        <taxon>Ecdysozoa</taxon>
        <taxon>Arthropoda</taxon>
        <taxon>Hexapoda</taxon>
        <taxon>Insecta</taxon>
        <taxon>Pterygota</taxon>
        <taxon>Neoptera</taxon>
        <taxon>Endopterygota</taxon>
        <taxon>Lepidoptera</taxon>
        <taxon>Glossata</taxon>
        <taxon>Ditrysia</taxon>
        <taxon>Papilionoidea</taxon>
        <taxon>Pieridae</taxon>
        <taxon>Pierinae</taxon>
        <taxon>Leptosia</taxon>
    </lineage>
</organism>
<proteinExistence type="predicted"/>
<dbReference type="InterPro" id="IPR012464">
    <property type="entry name" value="DUF1676"/>
</dbReference>
<dbReference type="EMBL" id="CAVLEF010000002">
    <property type="protein sequence ID" value="CAK1541112.1"/>
    <property type="molecule type" value="Genomic_DNA"/>
</dbReference>
<dbReference type="PANTHER" id="PTHR21879:SF23">
    <property type="entry name" value="IP06949P"/>
    <property type="match status" value="1"/>
</dbReference>
<dbReference type="PROSITE" id="PS51257">
    <property type="entry name" value="PROKAR_LIPOPROTEIN"/>
    <property type="match status" value="1"/>
</dbReference>
<keyword evidence="1" id="KW-1133">Transmembrane helix</keyword>
<sequence>MYRKIVIVALFSSACALLEGDVDLTDGVKLVSVPISNSLEDEGRSLGDSTLYKIAKFLQGHELHVKLPNLVEKEKLSRVFAESLKAVDDSYKESNGRGKGDGGAGSAALLGLMFAKTLGAAGIGGLGLLTMKALAVSALALMLSAIVGVKKLTSHDEHDDHQVIYAGHGHHRRRRQVETPLPYQGWIKYQK</sequence>
<dbReference type="GO" id="GO:0016020">
    <property type="term" value="C:membrane"/>
    <property type="evidence" value="ECO:0007669"/>
    <property type="project" value="TreeGrafter"/>
</dbReference>
<keyword evidence="1" id="KW-0812">Transmembrane</keyword>
<evidence type="ECO:0000256" key="2">
    <source>
        <dbReference type="SAM" id="SignalP"/>
    </source>
</evidence>
<dbReference type="Pfam" id="PF07898">
    <property type="entry name" value="DUF1676"/>
    <property type="match status" value="1"/>
</dbReference>
<dbReference type="AlphaFoldDB" id="A0AAV1IVC9"/>
<accession>A0AAV1IVC9</accession>
<feature type="signal peptide" evidence="2">
    <location>
        <begin position="1"/>
        <end position="20"/>
    </location>
</feature>
<dbReference type="PANTHER" id="PTHR21879">
    <property type="entry name" value="FI03362P-RELATED-RELATED"/>
    <property type="match status" value="1"/>
</dbReference>
<name>A0AAV1IVC9_9NEOP</name>
<dbReference type="Proteomes" id="UP001497472">
    <property type="component" value="Unassembled WGS sequence"/>
</dbReference>
<evidence type="ECO:0000313" key="3">
    <source>
        <dbReference type="EMBL" id="CAK1541112.1"/>
    </source>
</evidence>
<gene>
    <name evidence="3" type="ORF">LNINA_LOCUS1124</name>
</gene>